<reference evidence="2" key="1">
    <citation type="journal article" date="2023" name="Mol. Phylogenet. Evol.">
        <title>Genome-scale phylogeny and comparative genomics of the fungal order Sordariales.</title>
        <authorList>
            <person name="Hensen N."/>
            <person name="Bonometti L."/>
            <person name="Westerberg I."/>
            <person name="Brannstrom I.O."/>
            <person name="Guillou S."/>
            <person name="Cros-Aarteil S."/>
            <person name="Calhoun S."/>
            <person name="Haridas S."/>
            <person name="Kuo A."/>
            <person name="Mondo S."/>
            <person name="Pangilinan J."/>
            <person name="Riley R."/>
            <person name="LaButti K."/>
            <person name="Andreopoulos B."/>
            <person name="Lipzen A."/>
            <person name="Chen C."/>
            <person name="Yan M."/>
            <person name="Daum C."/>
            <person name="Ng V."/>
            <person name="Clum A."/>
            <person name="Steindorff A."/>
            <person name="Ohm R.A."/>
            <person name="Martin F."/>
            <person name="Silar P."/>
            <person name="Natvig D.O."/>
            <person name="Lalanne C."/>
            <person name="Gautier V."/>
            <person name="Ament-Velasquez S.L."/>
            <person name="Kruys A."/>
            <person name="Hutchinson M.I."/>
            <person name="Powell A.J."/>
            <person name="Barry K."/>
            <person name="Miller A.N."/>
            <person name="Grigoriev I.V."/>
            <person name="Debuchy R."/>
            <person name="Gladieux P."/>
            <person name="Hiltunen Thoren M."/>
            <person name="Johannesson H."/>
        </authorList>
    </citation>
    <scope>NUCLEOTIDE SEQUENCE</scope>
    <source>
        <strain evidence="2">CBS 626.80</strain>
    </source>
</reference>
<dbReference type="AlphaFoldDB" id="A0AAN6SB79"/>
<protein>
    <submittedName>
        <fullName evidence="2">Uncharacterized protein</fullName>
    </submittedName>
</protein>
<sequence>YTLKAATPNTPISTTNMASYAASSPNGAGRSDAHPIIGKNPSPEQSSTTPSATKPPSTTAASHLQSVALAPSTSKQNLPYLLKGSVERIWSDIDERVNPQCKQPTNITKPRALQMDAEGKFCCTYCLNTYSAAEHVASHMKIRRKF</sequence>
<gene>
    <name evidence="2" type="ORF">QBC32DRAFT_225860</name>
</gene>
<accession>A0AAN6SB79</accession>
<feature type="non-terminal residue" evidence="2">
    <location>
        <position position="1"/>
    </location>
</feature>
<keyword evidence="3" id="KW-1185">Reference proteome</keyword>
<name>A0AAN6SB79_9PEZI</name>
<dbReference type="EMBL" id="MU859704">
    <property type="protein sequence ID" value="KAK3946566.1"/>
    <property type="molecule type" value="Genomic_DNA"/>
</dbReference>
<comment type="caution">
    <text evidence="2">The sequence shown here is derived from an EMBL/GenBank/DDBJ whole genome shotgun (WGS) entry which is preliminary data.</text>
</comment>
<evidence type="ECO:0000313" key="3">
    <source>
        <dbReference type="Proteomes" id="UP001303222"/>
    </source>
</evidence>
<reference evidence="2" key="2">
    <citation type="submission" date="2023-06" db="EMBL/GenBank/DDBJ databases">
        <authorList>
            <consortium name="Lawrence Berkeley National Laboratory"/>
            <person name="Mondo S.J."/>
            <person name="Hensen N."/>
            <person name="Bonometti L."/>
            <person name="Westerberg I."/>
            <person name="Brannstrom I.O."/>
            <person name="Guillou S."/>
            <person name="Cros-Aarteil S."/>
            <person name="Calhoun S."/>
            <person name="Haridas S."/>
            <person name="Kuo A."/>
            <person name="Pangilinan J."/>
            <person name="Riley R."/>
            <person name="Labutti K."/>
            <person name="Andreopoulos B."/>
            <person name="Lipzen A."/>
            <person name="Chen C."/>
            <person name="Yanf M."/>
            <person name="Daum C."/>
            <person name="Ng V."/>
            <person name="Clum A."/>
            <person name="Steindorff A."/>
            <person name="Ohm R."/>
            <person name="Martin F."/>
            <person name="Silar P."/>
            <person name="Natvig D."/>
            <person name="Lalanne C."/>
            <person name="Gautier V."/>
            <person name="Ament-Velasquez S.L."/>
            <person name="Kruys A."/>
            <person name="Hutchinson M.I."/>
            <person name="Powell A.J."/>
            <person name="Barry K."/>
            <person name="Miller A.N."/>
            <person name="Grigoriev I.V."/>
            <person name="Debuchy R."/>
            <person name="Gladieux P."/>
            <person name="Thoren M.H."/>
            <person name="Johannesson H."/>
        </authorList>
    </citation>
    <scope>NUCLEOTIDE SEQUENCE</scope>
    <source>
        <strain evidence="2">CBS 626.80</strain>
    </source>
</reference>
<organism evidence="2 3">
    <name type="scientific">Pseudoneurospora amorphoporcata</name>
    <dbReference type="NCBI Taxonomy" id="241081"/>
    <lineage>
        <taxon>Eukaryota</taxon>
        <taxon>Fungi</taxon>
        <taxon>Dikarya</taxon>
        <taxon>Ascomycota</taxon>
        <taxon>Pezizomycotina</taxon>
        <taxon>Sordariomycetes</taxon>
        <taxon>Sordariomycetidae</taxon>
        <taxon>Sordariales</taxon>
        <taxon>Sordariaceae</taxon>
        <taxon>Pseudoneurospora</taxon>
    </lineage>
</organism>
<feature type="compositionally biased region" description="Polar residues" evidence="1">
    <location>
        <begin position="7"/>
        <end position="26"/>
    </location>
</feature>
<evidence type="ECO:0000313" key="2">
    <source>
        <dbReference type="EMBL" id="KAK3946566.1"/>
    </source>
</evidence>
<feature type="region of interest" description="Disordered" evidence="1">
    <location>
        <begin position="1"/>
        <end position="70"/>
    </location>
</feature>
<feature type="compositionally biased region" description="Low complexity" evidence="1">
    <location>
        <begin position="46"/>
        <end position="62"/>
    </location>
</feature>
<proteinExistence type="predicted"/>
<dbReference type="Proteomes" id="UP001303222">
    <property type="component" value="Unassembled WGS sequence"/>
</dbReference>
<evidence type="ECO:0000256" key="1">
    <source>
        <dbReference type="SAM" id="MobiDB-lite"/>
    </source>
</evidence>